<comment type="caution">
    <text evidence="2">The sequence shown here is derived from an EMBL/GenBank/DDBJ whole genome shotgun (WGS) entry which is preliminary data.</text>
</comment>
<organism evidence="2 3">
    <name type="scientific">Paenibacillus plantiphilus</name>
    <dbReference type="NCBI Taxonomy" id="2905650"/>
    <lineage>
        <taxon>Bacteria</taxon>
        <taxon>Bacillati</taxon>
        <taxon>Bacillota</taxon>
        <taxon>Bacilli</taxon>
        <taxon>Bacillales</taxon>
        <taxon>Paenibacillaceae</taxon>
        <taxon>Paenibacillus</taxon>
    </lineage>
</organism>
<dbReference type="Gene3D" id="2.30.110.50">
    <property type="match status" value="1"/>
</dbReference>
<keyword evidence="3" id="KW-1185">Reference proteome</keyword>
<proteinExistence type="predicted"/>
<dbReference type="Pfam" id="PF14424">
    <property type="entry name" value="Toxin-deaminase"/>
    <property type="match status" value="1"/>
</dbReference>
<sequence>MVSRRRVSTEVWPYPLKAVRSLRIDRKFNEHATCSFTAMMAEEDAEACIRNGSFEDSLMIRKPGEVRDEHWFAGGITSIDIQMEDGIPHVQIEAISRTYAMDMKPVSRSYQNKGLTYTEVIGQLAEKYPKGDAQNVATNPGDSIGELIVQYQETDWQFMKRLASRIGTVILPDVVMDAARVYFGVPDLSWGTAIKSKRYAMIRNCDTYMEIKAHAEGGSADAMRVTDFTSYRVVTEQYCQVGDDVHFKGSMWVVAESVITYQTGMLQYEYLLVQRQSLRRKARLNKAIQGVSLEGRVVKRANNMVKVHLDIDDGHDEQGNWWFPYSPEGNNIFHCLPDEGARIKVYFPSGKEKKAIAVNAVRGGSEEMKAKTVFQKPTTKVFEMPSNAKMELGEDGVLFKQGTVSFHMDQNNIRVKASEDLLVVASNNLNLSGSGAVIDSIKMEATSIAMQTKLDQYIYIEGNQVRIKGNVIRFDKVQKDFMELLTDDDLKELYIEQEVEAKMKQGEEVYHQGELKGYRGIHKSRRGEVRARIAEQVSNDPDASTKARDAIGKLDEKTLKESYQARFSPVPAPPEEQSDEEIAAEQEAYKRSYDAYNIGKQEQFLGVVSHPANGVPAAPVQPNKASPMEQIGKGLLNEMMLNMVIPQMPDYYSKRMIETPLHYSRFTFQKFMIDPQMQMAELSFFFGAVAIVLAFPTGGTSMYLLAAAEVFLGVAGIVVSTQKMNDLQDGEAFTDPTFLGLNQRNIDILGVGIAGVALLSLMKHGVMKAANKLSNSRQLTALDELDELSRRTGSGEVPNGTIDSLYGKTQNVRSDINREIEKIRNSDEYKNLSKTQRDKLDRKLKKLSSGNVAVADVSIPGINKEFQAHSQIHSSDSVGSNVGDFSFSKVDKSLETYVDDGFPRFNDTEAKILEDIASQIKDPNVKGRIDLFTELDACQSCSNLIMEFRRKFPNIQLNVYSKNMR</sequence>
<accession>A0ABN8H386</accession>
<dbReference type="SUPFAM" id="SSF69279">
    <property type="entry name" value="Phage tail proteins"/>
    <property type="match status" value="1"/>
</dbReference>
<dbReference type="Pfam" id="PF05954">
    <property type="entry name" value="Phage_GPD"/>
    <property type="match status" value="1"/>
</dbReference>
<dbReference type="EMBL" id="CAKMMF010000038">
    <property type="protein sequence ID" value="CAH1222318.1"/>
    <property type="molecule type" value="Genomic_DNA"/>
</dbReference>
<name>A0ABN8H386_9BACL</name>
<dbReference type="Proteomes" id="UP000838686">
    <property type="component" value="Unassembled WGS sequence"/>
</dbReference>
<evidence type="ECO:0000313" key="2">
    <source>
        <dbReference type="EMBL" id="CAH1222318.1"/>
    </source>
</evidence>
<dbReference type="Gene3D" id="3.55.50.10">
    <property type="entry name" value="Baseplate protein-like domains"/>
    <property type="match status" value="1"/>
</dbReference>
<dbReference type="InterPro" id="IPR032721">
    <property type="entry name" value="Toxin-deaminase"/>
</dbReference>
<dbReference type="RefSeq" id="WP_236346217.1">
    <property type="nucleotide sequence ID" value="NZ_CAKMMF010000038.1"/>
</dbReference>
<evidence type="ECO:0000313" key="3">
    <source>
        <dbReference type="Proteomes" id="UP000838686"/>
    </source>
</evidence>
<protein>
    <submittedName>
        <fullName evidence="2">Uncharacterized protein</fullName>
    </submittedName>
</protein>
<evidence type="ECO:0000256" key="1">
    <source>
        <dbReference type="SAM" id="MobiDB-lite"/>
    </source>
</evidence>
<reference evidence="2" key="1">
    <citation type="submission" date="2022-01" db="EMBL/GenBank/DDBJ databases">
        <authorList>
            <person name="Criscuolo A."/>
        </authorList>
    </citation>
    <scope>NUCLEOTIDE SEQUENCE</scope>
    <source>
        <strain evidence="2">CIP111893</strain>
    </source>
</reference>
<feature type="region of interest" description="Disordered" evidence="1">
    <location>
        <begin position="562"/>
        <end position="582"/>
    </location>
</feature>
<gene>
    <name evidence="2" type="ORF">PAECIP111893_04845</name>
</gene>